<dbReference type="RefSeq" id="WP_187562767.1">
    <property type="nucleotide sequence ID" value="NZ_JACGWS010000008.1"/>
</dbReference>
<keyword evidence="3" id="KW-1185">Reference proteome</keyword>
<accession>A0ABR7QB13</accession>
<dbReference type="EMBL" id="JACGWS010000008">
    <property type="protein sequence ID" value="MBC8755718.1"/>
    <property type="molecule type" value="Genomic_DNA"/>
</dbReference>
<feature type="transmembrane region" description="Helical" evidence="1">
    <location>
        <begin position="167"/>
        <end position="185"/>
    </location>
</feature>
<feature type="transmembrane region" description="Helical" evidence="1">
    <location>
        <begin position="265"/>
        <end position="283"/>
    </location>
</feature>
<evidence type="ECO:0000313" key="2">
    <source>
        <dbReference type="EMBL" id="MBC8755718.1"/>
    </source>
</evidence>
<name>A0ABR7QB13_9FLAO</name>
<feature type="transmembrane region" description="Helical" evidence="1">
    <location>
        <begin position="52"/>
        <end position="71"/>
    </location>
</feature>
<protein>
    <recommendedName>
        <fullName evidence="4">Prenyltransferase</fullName>
    </recommendedName>
</protein>
<evidence type="ECO:0000313" key="3">
    <source>
        <dbReference type="Proteomes" id="UP000619238"/>
    </source>
</evidence>
<gene>
    <name evidence="2" type="ORF">H2O64_13665</name>
</gene>
<keyword evidence="1" id="KW-0472">Membrane</keyword>
<comment type="caution">
    <text evidence="2">The sequence shown here is derived from an EMBL/GenBank/DDBJ whole genome shotgun (WGS) entry which is preliminary data.</text>
</comment>
<evidence type="ECO:0008006" key="4">
    <source>
        <dbReference type="Google" id="ProtNLM"/>
    </source>
</evidence>
<feature type="transmembrane region" description="Helical" evidence="1">
    <location>
        <begin position="78"/>
        <end position="94"/>
    </location>
</feature>
<feature type="transmembrane region" description="Helical" evidence="1">
    <location>
        <begin position="137"/>
        <end position="155"/>
    </location>
</feature>
<sequence length="310" mass="35738">MAAKVQLKNYILLTLQSATQGKFLTKKVGYEQFGYFCVMNVLKKLFNFYLDSSIHIGLSVYSLTYSTLLLFGLPYDEAVLYFTFYGTIVTYNFIKYGSSAKQYFFVTSKYKKRIQLFSFLCFVLAVFYAYQMQVKTLLFAIGFSVLSSLYIIPFLPNRKNFRTLLGFKISIVALCWTGVTVLLPIVNADLPIAETKVVFTCLQRFLLVLILMIPFEISDLSYDAEGLGTLPQRLGISRTKLLAFVWILLFIGFDYLIRQEMSKEFFITLGLSFGLAFVIWKSGIKKSKYFTSFWVESIPIVWLLLLLLIR</sequence>
<feature type="transmembrane region" description="Helical" evidence="1">
    <location>
        <begin position="114"/>
        <end position="130"/>
    </location>
</feature>
<proteinExistence type="predicted"/>
<keyword evidence="1" id="KW-1133">Transmembrane helix</keyword>
<keyword evidence="1" id="KW-0812">Transmembrane</keyword>
<reference evidence="2 3" key="1">
    <citation type="submission" date="2020-07" db="EMBL/GenBank/DDBJ databases">
        <title>Description of Kordia aestuariivivens sp. nov., isolated from a tidal flat.</title>
        <authorList>
            <person name="Park S."/>
            <person name="Yoon J.-H."/>
        </authorList>
    </citation>
    <scope>NUCLEOTIDE SEQUENCE [LARGE SCALE GENOMIC DNA]</scope>
    <source>
        <strain evidence="2 3">YSTF-M3</strain>
    </source>
</reference>
<organism evidence="2 3">
    <name type="scientific">Kordia aestuariivivens</name>
    <dbReference type="NCBI Taxonomy" id="2759037"/>
    <lineage>
        <taxon>Bacteria</taxon>
        <taxon>Pseudomonadati</taxon>
        <taxon>Bacteroidota</taxon>
        <taxon>Flavobacteriia</taxon>
        <taxon>Flavobacteriales</taxon>
        <taxon>Flavobacteriaceae</taxon>
        <taxon>Kordia</taxon>
    </lineage>
</organism>
<feature type="transmembrane region" description="Helical" evidence="1">
    <location>
        <begin position="289"/>
        <end position="309"/>
    </location>
</feature>
<feature type="transmembrane region" description="Helical" evidence="1">
    <location>
        <begin position="235"/>
        <end position="253"/>
    </location>
</feature>
<dbReference type="Proteomes" id="UP000619238">
    <property type="component" value="Unassembled WGS sequence"/>
</dbReference>
<evidence type="ECO:0000256" key="1">
    <source>
        <dbReference type="SAM" id="Phobius"/>
    </source>
</evidence>